<dbReference type="InterPro" id="IPR025194">
    <property type="entry name" value="RodZ-like_C"/>
</dbReference>
<dbReference type="PANTHER" id="PTHR34475:SF1">
    <property type="entry name" value="CYTOSKELETON PROTEIN RODZ"/>
    <property type="match status" value="1"/>
</dbReference>
<name>A0A8J6NM67_9CHLR</name>
<feature type="transmembrane region" description="Helical" evidence="2">
    <location>
        <begin position="289"/>
        <end position="313"/>
    </location>
</feature>
<dbReference type="Pfam" id="PF13464">
    <property type="entry name" value="RodZ_C"/>
    <property type="match status" value="1"/>
</dbReference>
<evidence type="ECO:0000256" key="2">
    <source>
        <dbReference type="SAM" id="Phobius"/>
    </source>
</evidence>
<dbReference type="Proteomes" id="UP000614469">
    <property type="component" value="Unassembled WGS sequence"/>
</dbReference>
<protein>
    <submittedName>
        <fullName evidence="4">DUF4115 domain-containing protein</fullName>
    </submittedName>
</protein>
<dbReference type="InterPro" id="IPR010982">
    <property type="entry name" value="Lambda_DNA-bd_dom_sf"/>
</dbReference>
<accession>A0A8J6NM67</accession>
<evidence type="ECO:0000256" key="1">
    <source>
        <dbReference type="SAM" id="MobiDB-lite"/>
    </source>
</evidence>
<comment type="caution">
    <text evidence="4">The sequence shown here is derived from an EMBL/GenBank/DDBJ whole genome shotgun (WGS) entry which is preliminary data.</text>
</comment>
<dbReference type="PANTHER" id="PTHR34475">
    <property type="match status" value="1"/>
</dbReference>
<feature type="region of interest" description="Disordered" evidence="1">
    <location>
        <begin position="130"/>
        <end position="166"/>
    </location>
</feature>
<dbReference type="AlphaFoldDB" id="A0A8J6NM67"/>
<keyword evidence="2" id="KW-0472">Membrane</keyword>
<evidence type="ECO:0000313" key="4">
    <source>
        <dbReference type="EMBL" id="MBC8334959.1"/>
    </source>
</evidence>
<reference evidence="4 5" key="1">
    <citation type="submission" date="2020-08" db="EMBL/GenBank/DDBJ databases">
        <title>Bridging the membrane lipid divide: bacteria of the FCB group superphylum have the potential to synthesize archaeal ether lipids.</title>
        <authorList>
            <person name="Villanueva L."/>
            <person name="Von Meijenfeldt F.A.B."/>
            <person name="Westbye A.B."/>
            <person name="Yadav S."/>
            <person name="Hopmans E.C."/>
            <person name="Dutilh B.E."/>
            <person name="Sinninghe Damste J.S."/>
        </authorList>
    </citation>
    <scope>NUCLEOTIDE SEQUENCE [LARGE SCALE GENOMIC DNA]</scope>
    <source>
        <strain evidence="4">NIOZ-UU36</strain>
    </source>
</reference>
<keyword evidence="2" id="KW-0812">Transmembrane</keyword>
<evidence type="ECO:0000313" key="5">
    <source>
        <dbReference type="Proteomes" id="UP000614469"/>
    </source>
</evidence>
<proteinExistence type="predicted"/>
<evidence type="ECO:0000259" key="3">
    <source>
        <dbReference type="Pfam" id="PF13464"/>
    </source>
</evidence>
<keyword evidence="2" id="KW-1133">Transmembrane helix</keyword>
<gene>
    <name evidence="4" type="ORF">H8E29_06830</name>
</gene>
<dbReference type="GO" id="GO:0003677">
    <property type="term" value="F:DNA binding"/>
    <property type="evidence" value="ECO:0007669"/>
    <property type="project" value="InterPro"/>
</dbReference>
<dbReference type="Gene3D" id="1.10.260.40">
    <property type="entry name" value="lambda repressor-like DNA-binding domains"/>
    <property type="match status" value="2"/>
</dbReference>
<organism evidence="4 5">
    <name type="scientific">Candidatus Desulfolinea nitratireducens</name>
    <dbReference type="NCBI Taxonomy" id="2841698"/>
    <lineage>
        <taxon>Bacteria</taxon>
        <taxon>Bacillati</taxon>
        <taxon>Chloroflexota</taxon>
        <taxon>Anaerolineae</taxon>
        <taxon>Anaerolineales</taxon>
        <taxon>Anaerolineales incertae sedis</taxon>
        <taxon>Candidatus Desulfolinea</taxon>
    </lineage>
</organism>
<dbReference type="EMBL" id="JACNJN010000085">
    <property type="protein sequence ID" value="MBC8334959.1"/>
    <property type="molecule type" value="Genomic_DNA"/>
</dbReference>
<dbReference type="Pfam" id="PF13413">
    <property type="entry name" value="HTH_25"/>
    <property type="match status" value="2"/>
</dbReference>
<feature type="domain" description="Cytoskeleton protein RodZ-like C-terminal" evidence="3">
    <location>
        <begin position="388"/>
        <end position="453"/>
    </location>
</feature>
<sequence>MSLTIGQQLKNARLDHNLSLEDVFESTHIRIKYLEALEADDFSVMPSPAQGRGFLRLYAQHLDLDIDSILAEMRNAEVTKISSEFSKVEKASTAESEEIPEEETDVESSTDEKEAISFWVRLLRRIGVPRSGPEPAPVQEAESDPIEEASPTLAPEVLPTPDKPASVDENIAHESSHPPEESRIIFARIGSILCERREMLSLTYEEIEGHLHLRPHYLAALESGKYESLPSSVQTRGMLNNYADFLDLDTDAILLEFAEGLQAQRIERHLEMADQFQGSIKKRRRKFSLGGYVAPDLIFGVGLIALLIAFSIWGLGRIAKTQVATRVEATAPSISEILMSTPTLTLDEIVTPTLLVVNTPVVEAGTVVPLDETIFEEENPGVQILVTILERAWIRVNVDGKLVFEGRAQPNATFVYEGNEQVEILTANGAGVRIAYNQRDMGLMGGFGEVVQRIYGARTILTPTVTPTLPATVTPTPTITPSPTLTPLATVVGPAD</sequence>
<dbReference type="InterPro" id="IPR050400">
    <property type="entry name" value="Bact_Cytoskel_RodZ"/>
</dbReference>
<feature type="region of interest" description="Disordered" evidence="1">
    <location>
        <begin position="86"/>
        <end position="110"/>
    </location>
</feature>
<feature type="compositionally biased region" description="Acidic residues" evidence="1">
    <location>
        <begin position="95"/>
        <end position="109"/>
    </location>
</feature>